<protein>
    <recommendedName>
        <fullName evidence="1">F-box domain-containing protein</fullName>
    </recommendedName>
</protein>
<evidence type="ECO:0000313" key="2">
    <source>
        <dbReference type="EMBL" id="KAG9068384.1"/>
    </source>
</evidence>
<dbReference type="InterPro" id="IPR036047">
    <property type="entry name" value="F-box-like_dom_sf"/>
</dbReference>
<dbReference type="InterPro" id="IPR032675">
    <property type="entry name" value="LRR_dom_sf"/>
</dbReference>
<organism evidence="2 3">
    <name type="scientific">Linnemannia hyalina</name>
    <dbReference type="NCBI Taxonomy" id="64524"/>
    <lineage>
        <taxon>Eukaryota</taxon>
        <taxon>Fungi</taxon>
        <taxon>Fungi incertae sedis</taxon>
        <taxon>Mucoromycota</taxon>
        <taxon>Mortierellomycotina</taxon>
        <taxon>Mortierellomycetes</taxon>
        <taxon>Mortierellales</taxon>
        <taxon>Mortierellaceae</taxon>
        <taxon>Linnemannia</taxon>
    </lineage>
</organism>
<keyword evidence="3" id="KW-1185">Reference proteome</keyword>
<dbReference type="Gene3D" id="1.20.1280.50">
    <property type="match status" value="1"/>
</dbReference>
<evidence type="ECO:0000259" key="1">
    <source>
        <dbReference type="Pfam" id="PF12937"/>
    </source>
</evidence>
<name>A0A9P7XYW2_9FUNG</name>
<dbReference type="CDD" id="cd09917">
    <property type="entry name" value="F-box_SF"/>
    <property type="match status" value="1"/>
</dbReference>
<dbReference type="Gene3D" id="3.80.10.10">
    <property type="entry name" value="Ribonuclease Inhibitor"/>
    <property type="match status" value="1"/>
</dbReference>
<dbReference type="InterPro" id="IPR001810">
    <property type="entry name" value="F-box_dom"/>
</dbReference>
<dbReference type="Proteomes" id="UP000707451">
    <property type="component" value="Unassembled WGS sequence"/>
</dbReference>
<feature type="domain" description="F-box" evidence="1">
    <location>
        <begin position="15"/>
        <end position="57"/>
    </location>
</feature>
<dbReference type="Pfam" id="PF12937">
    <property type="entry name" value="F-box-like"/>
    <property type="match status" value="1"/>
</dbReference>
<dbReference type="PANTHER" id="PTHR38926">
    <property type="entry name" value="F-BOX DOMAIN CONTAINING PROTEIN, EXPRESSED"/>
    <property type="match status" value="1"/>
</dbReference>
<dbReference type="EMBL" id="JAHRHY010000006">
    <property type="protein sequence ID" value="KAG9068384.1"/>
    <property type="molecule type" value="Genomic_DNA"/>
</dbReference>
<dbReference type="PANTHER" id="PTHR38926:SF5">
    <property type="entry name" value="F-BOX AND LEUCINE-RICH REPEAT PROTEIN 6"/>
    <property type="match status" value="1"/>
</dbReference>
<dbReference type="SUPFAM" id="SSF52047">
    <property type="entry name" value="RNI-like"/>
    <property type="match status" value="1"/>
</dbReference>
<reference evidence="2" key="1">
    <citation type="submission" date="2021-06" db="EMBL/GenBank/DDBJ databases">
        <title>Genome Sequence of Mortierella hyaline Strain SCG-10, a Cold-Adapted, Nitrate-Reducing Fungus Isolated from Soil in Minnesota, USA.</title>
        <authorList>
            <person name="Aldossari N."/>
        </authorList>
    </citation>
    <scope>NUCLEOTIDE SEQUENCE</scope>
    <source>
        <strain evidence="2">SCG-10</strain>
    </source>
</reference>
<dbReference type="AlphaFoldDB" id="A0A9P7XYW2"/>
<evidence type="ECO:0000313" key="3">
    <source>
        <dbReference type="Proteomes" id="UP000707451"/>
    </source>
</evidence>
<dbReference type="OrthoDB" id="2357258at2759"/>
<sequence length="580" mass="66543">MRPTMPTMMLTTSADNIPPEVLERIALFLDPHSLTACIRVCRFWLDCFLPSLYHTIHVYHFDYFSTNQDSGYPRRSDGVVRTAETVGYGGQFVHKHGQFIKDVTVGTTHALKYLLRPECVNLVRVTTVVPDRNIKFRAMPKRIEELKSWQDRFGRDYDESLVNQVWEPLFVQNPGLCRVSINALPGRGKIMVSMCKALGGLSQLEELHIKYVLDRNVMEALMDFCPQVSTLTVKIFINIFTNPRQDFRSLENYAQITNEPRTQVKELDLFSSGRMGIQPWIIPILWRCPLLERLVIPFTVGELYFGPIMRTIVEHCPKIRYLNVRIQERFTSADTITALDDLLNTGCPRLTSLRLYDAADIFLMERHFWNPDLKERLEEFWCSAGSKRLLERKVLGAEVGFGVLVVCPNLRVFVTPLMMLDVDEFLEMEFACLERLETLHLRLRCPPRIHLVATTAAAVAVVEGDDENDRVKEGEGEGTITQSNKTEEVALARLYYQSIQNKVVDKLAQFRSLKKLLLGKDHDKNGAGDRLVDFHLDMREGEGEGEGKVKVFAARMPMLRKLCIDGVSYSKEMQACRSRR</sequence>
<comment type="caution">
    <text evidence="2">The sequence shown here is derived from an EMBL/GenBank/DDBJ whole genome shotgun (WGS) entry which is preliminary data.</text>
</comment>
<accession>A0A9P7XYW2</accession>
<proteinExistence type="predicted"/>
<dbReference type="SUPFAM" id="SSF81383">
    <property type="entry name" value="F-box domain"/>
    <property type="match status" value="1"/>
</dbReference>
<gene>
    <name evidence="2" type="ORF">KI688_010652</name>
</gene>